<keyword evidence="3" id="KW-0012">Acyltransferase</keyword>
<feature type="transmembrane region" description="Helical" evidence="1">
    <location>
        <begin position="228"/>
        <end position="245"/>
    </location>
</feature>
<comment type="caution">
    <text evidence="3">The sequence shown here is derived from an EMBL/GenBank/DDBJ whole genome shotgun (WGS) entry which is preliminary data.</text>
</comment>
<evidence type="ECO:0000256" key="1">
    <source>
        <dbReference type="SAM" id="Phobius"/>
    </source>
</evidence>
<evidence type="ECO:0000313" key="3">
    <source>
        <dbReference type="EMBL" id="MBO1269171.1"/>
    </source>
</evidence>
<dbReference type="GO" id="GO:0016747">
    <property type="term" value="F:acyltransferase activity, transferring groups other than amino-acyl groups"/>
    <property type="evidence" value="ECO:0007669"/>
    <property type="project" value="InterPro"/>
</dbReference>
<organism evidence="3 4">
    <name type="scientific">Arthrobacter cavernae</name>
    <dbReference type="NCBI Taxonomy" id="2817681"/>
    <lineage>
        <taxon>Bacteria</taxon>
        <taxon>Bacillati</taxon>
        <taxon>Actinomycetota</taxon>
        <taxon>Actinomycetes</taxon>
        <taxon>Micrococcales</taxon>
        <taxon>Micrococcaceae</taxon>
        <taxon>Arthrobacter</taxon>
    </lineage>
</organism>
<dbReference type="GO" id="GO:0009103">
    <property type="term" value="P:lipopolysaccharide biosynthetic process"/>
    <property type="evidence" value="ECO:0007669"/>
    <property type="project" value="TreeGrafter"/>
</dbReference>
<feature type="domain" description="Acyltransferase 3" evidence="2">
    <location>
        <begin position="20"/>
        <end position="341"/>
    </location>
</feature>
<dbReference type="InterPro" id="IPR002656">
    <property type="entry name" value="Acyl_transf_3_dom"/>
</dbReference>
<feature type="transmembrane region" description="Helical" evidence="1">
    <location>
        <begin position="132"/>
        <end position="156"/>
    </location>
</feature>
<name>A0A939HJV6_9MICC</name>
<sequence>MSSKVLPAGSIAIPGRRRLDSLTGLRFFAALAVFGFHGMHYGVQGDGFALFAAGMSGVSFFYIVSGFVMGWTARENDTRTLFYRRRIARIYPSYLVVWAVTLVLMLAGKRDVGAVDFLPLTLLQSWVPNETVYFAASAVFWSLSCEAFFYLVFPWIFPTLAKLSVRGILVGLSGIVVVLAGLALVLAPAFDSPVVFWFLVIFPPVRLLEFVAGILIARLVQRGFKFSFPLWAAVVLALGSFVAAGYAPPTFMRVVVTLIPFMLLVWAAANTDLAGARSVFRSKWVVRLGVWSYGFYLVHSQVMAVWFQALAFAKVDVDALDGALLVAALVGAFVVATATAAALYHWVEHPMEKRLRPKPALVDVTR</sequence>
<dbReference type="Pfam" id="PF01757">
    <property type="entry name" value="Acyl_transf_3"/>
    <property type="match status" value="1"/>
</dbReference>
<feature type="transmembrane region" description="Helical" evidence="1">
    <location>
        <begin position="21"/>
        <end position="42"/>
    </location>
</feature>
<protein>
    <submittedName>
        <fullName evidence="3">Acyltransferase</fullName>
    </submittedName>
</protein>
<feature type="transmembrane region" description="Helical" evidence="1">
    <location>
        <begin position="168"/>
        <end position="190"/>
    </location>
</feature>
<evidence type="ECO:0000259" key="2">
    <source>
        <dbReference type="Pfam" id="PF01757"/>
    </source>
</evidence>
<keyword evidence="1" id="KW-0472">Membrane</keyword>
<dbReference type="RefSeq" id="WP_207617031.1">
    <property type="nucleotide sequence ID" value="NZ_JAFNLL010000036.1"/>
</dbReference>
<feature type="transmembrane region" description="Helical" evidence="1">
    <location>
        <begin position="251"/>
        <end position="269"/>
    </location>
</feature>
<feature type="transmembrane region" description="Helical" evidence="1">
    <location>
        <begin position="196"/>
        <end position="216"/>
    </location>
</feature>
<keyword evidence="1" id="KW-1133">Transmembrane helix</keyword>
<keyword evidence="3" id="KW-0808">Transferase</keyword>
<keyword evidence="4" id="KW-1185">Reference proteome</keyword>
<dbReference type="EMBL" id="JAFNLL010000036">
    <property type="protein sequence ID" value="MBO1269171.1"/>
    <property type="molecule type" value="Genomic_DNA"/>
</dbReference>
<reference evidence="3" key="1">
    <citation type="submission" date="2021-03" db="EMBL/GenBank/DDBJ databases">
        <title>A new species, PO-11, isolated from a karst cave deposit.</title>
        <authorList>
            <person name="Zhaoxiaoyong W."/>
        </authorList>
    </citation>
    <scope>NUCLEOTIDE SEQUENCE</scope>
    <source>
        <strain evidence="3">PO-11</strain>
    </source>
</reference>
<keyword evidence="1" id="KW-0812">Transmembrane</keyword>
<feature type="transmembrane region" description="Helical" evidence="1">
    <location>
        <begin position="323"/>
        <end position="347"/>
    </location>
</feature>
<feature type="transmembrane region" description="Helical" evidence="1">
    <location>
        <begin position="48"/>
        <end position="69"/>
    </location>
</feature>
<proteinExistence type="predicted"/>
<evidence type="ECO:0000313" key="4">
    <source>
        <dbReference type="Proteomes" id="UP000664164"/>
    </source>
</evidence>
<accession>A0A939HJV6</accession>
<dbReference type="GO" id="GO:0016020">
    <property type="term" value="C:membrane"/>
    <property type="evidence" value="ECO:0007669"/>
    <property type="project" value="TreeGrafter"/>
</dbReference>
<feature type="transmembrane region" description="Helical" evidence="1">
    <location>
        <begin position="90"/>
        <end position="108"/>
    </location>
</feature>
<feature type="transmembrane region" description="Helical" evidence="1">
    <location>
        <begin position="290"/>
        <end position="311"/>
    </location>
</feature>
<dbReference type="InterPro" id="IPR050879">
    <property type="entry name" value="Acyltransferase_3"/>
</dbReference>
<dbReference type="AlphaFoldDB" id="A0A939HJV6"/>
<dbReference type="PANTHER" id="PTHR23028:SF53">
    <property type="entry name" value="ACYL_TRANSF_3 DOMAIN-CONTAINING PROTEIN"/>
    <property type="match status" value="1"/>
</dbReference>
<gene>
    <name evidence="3" type="ORF">J1902_14565</name>
</gene>
<dbReference type="Proteomes" id="UP000664164">
    <property type="component" value="Unassembled WGS sequence"/>
</dbReference>
<dbReference type="PANTHER" id="PTHR23028">
    <property type="entry name" value="ACETYLTRANSFERASE"/>
    <property type="match status" value="1"/>
</dbReference>